<dbReference type="Proteomes" id="UP000628710">
    <property type="component" value="Unassembled WGS sequence"/>
</dbReference>
<dbReference type="Gene3D" id="3.40.50.2000">
    <property type="entry name" value="Glycogen Phosphorylase B"/>
    <property type="match status" value="2"/>
</dbReference>
<comment type="caution">
    <text evidence="3">The sequence shown here is derived from an EMBL/GenBank/DDBJ whole genome shotgun (WGS) entry which is preliminary data.</text>
</comment>
<dbReference type="CDD" id="cd03801">
    <property type="entry name" value="GT4_PimA-like"/>
    <property type="match status" value="1"/>
</dbReference>
<feature type="domain" description="Glycosyl transferase family 1" evidence="1">
    <location>
        <begin position="204"/>
        <end position="369"/>
    </location>
</feature>
<evidence type="ECO:0000313" key="3">
    <source>
        <dbReference type="EMBL" id="MBJ7538248.1"/>
    </source>
</evidence>
<dbReference type="Pfam" id="PF00534">
    <property type="entry name" value="Glycos_transf_1"/>
    <property type="match status" value="1"/>
</dbReference>
<dbReference type="InterPro" id="IPR001296">
    <property type="entry name" value="Glyco_trans_1"/>
</dbReference>
<dbReference type="RefSeq" id="WP_199468653.1">
    <property type="nucleotide sequence ID" value="NZ_JAEMNX010000011.1"/>
</dbReference>
<proteinExistence type="predicted"/>
<reference evidence="3" key="1">
    <citation type="submission" date="2020-12" db="EMBL/GenBank/DDBJ databases">
        <title>Marinomonas arctica sp. nov., a psychrotolerant bacterium isolated from the Arctic.</title>
        <authorList>
            <person name="Zhang Y."/>
        </authorList>
    </citation>
    <scope>NUCLEOTIDE SEQUENCE</scope>
    <source>
        <strain evidence="3">C1424</strain>
    </source>
</reference>
<sequence>MKKIAYLISAFPVMSETFVGNEIRAIQRLNHDVELFSFEHKSEPAQSLDIVLAKQLIILAEVGFVDTLHPILHSPIALQSAMQFVNQQQGLPKRSLLWYGAKLASQVIRKGCQHIHAHFGLASTATAIVAARLANVSVSFTCHGYDIYRTPADLALKLSSANFAVAVSDIMKRDMQELSTDANVIRVRCGVDITQINSNKVMRYDSKKLLYLGRLSETKGVNVLLDAMAIVNADIRPQLDIVGDGPLREDLEKQCQHLNLTPWVRFLGAKPATWLDQHHDHYQCLVAPFVVTPAGVKDTGPLVLKEAMMYRLPILTTDMDACQEMLLDEQGQMPILGKMVAADNPFSLAAGIALMTNKPPHELKAMGETGAAFLEQHFLIDQQVKILSQAIESCHQEAFHANSMV</sequence>
<evidence type="ECO:0000313" key="4">
    <source>
        <dbReference type="Proteomes" id="UP000628710"/>
    </source>
</evidence>
<dbReference type="PANTHER" id="PTHR45947">
    <property type="entry name" value="SULFOQUINOVOSYL TRANSFERASE SQD2"/>
    <property type="match status" value="1"/>
</dbReference>
<dbReference type="InterPro" id="IPR050194">
    <property type="entry name" value="Glycosyltransferase_grp1"/>
</dbReference>
<dbReference type="GO" id="GO:0016757">
    <property type="term" value="F:glycosyltransferase activity"/>
    <property type="evidence" value="ECO:0007669"/>
    <property type="project" value="InterPro"/>
</dbReference>
<dbReference type="InterPro" id="IPR028098">
    <property type="entry name" value="Glyco_trans_4-like_N"/>
</dbReference>
<dbReference type="EMBL" id="JAEMNX010000011">
    <property type="protein sequence ID" value="MBJ7538248.1"/>
    <property type="molecule type" value="Genomic_DNA"/>
</dbReference>
<evidence type="ECO:0000259" key="2">
    <source>
        <dbReference type="Pfam" id="PF13439"/>
    </source>
</evidence>
<feature type="domain" description="Glycosyltransferase subfamily 4-like N-terminal" evidence="2">
    <location>
        <begin position="16"/>
        <end position="194"/>
    </location>
</feature>
<keyword evidence="4" id="KW-1185">Reference proteome</keyword>
<dbReference type="PANTHER" id="PTHR45947:SF14">
    <property type="entry name" value="SLL1723 PROTEIN"/>
    <property type="match status" value="1"/>
</dbReference>
<gene>
    <name evidence="3" type="ORF">I8J31_11230</name>
</gene>
<organism evidence="3 4">
    <name type="scientific">Marinomonas transparens</name>
    <dbReference type="NCBI Taxonomy" id="2795388"/>
    <lineage>
        <taxon>Bacteria</taxon>
        <taxon>Pseudomonadati</taxon>
        <taxon>Pseudomonadota</taxon>
        <taxon>Gammaproteobacteria</taxon>
        <taxon>Oceanospirillales</taxon>
        <taxon>Oceanospirillaceae</taxon>
        <taxon>Marinomonas</taxon>
    </lineage>
</organism>
<name>A0A934JR25_9GAMM</name>
<accession>A0A934JR25</accession>
<evidence type="ECO:0000259" key="1">
    <source>
        <dbReference type="Pfam" id="PF00534"/>
    </source>
</evidence>
<protein>
    <submittedName>
        <fullName evidence="3">Glycosyltransferase family 4 protein</fullName>
    </submittedName>
</protein>
<dbReference type="Pfam" id="PF13439">
    <property type="entry name" value="Glyco_transf_4"/>
    <property type="match status" value="1"/>
</dbReference>
<dbReference type="AlphaFoldDB" id="A0A934JR25"/>
<dbReference type="SUPFAM" id="SSF53756">
    <property type="entry name" value="UDP-Glycosyltransferase/glycogen phosphorylase"/>
    <property type="match status" value="1"/>
</dbReference>